<dbReference type="EMBL" id="JARPTC010000013">
    <property type="protein sequence ID" value="MDO7787403.1"/>
    <property type="molecule type" value="Genomic_DNA"/>
</dbReference>
<comment type="caution">
    <text evidence="2">The sequence shown here is derived from an EMBL/GenBank/DDBJ whole genome shotgun (WGS) entry which is preliminary data.</text>
</comment>
<sequence length="119" mass="12530">MSGVLLRFAFGGIAVVMSTIVARSVGGKVGGIFAAFPAVYLAALVGSVWQFQGEQALLAAQSISKGAVVGMIANMICAVAASYFIIRQGHWKGILSSLAIWMLVSLIIFFSINYLGWGQ</sequence>
<reference evidence="2" key="1">
    <citation type="journal article" date="2023" name="J. Hazard. Mater.">
        <title>Anaerobic biodegradation of pyrene and benzo[a]pyrene by a new sulfate-reducing Desulforamulus aquiferis strain DSA.</title>
        <authorList>
            <person name="Zhang Z."/>
            <person name="Sun J."/>
            <person name="Gong X."/>
            <person name="Wang C."/>
            <person name="Wang H."/>
        </authorList>
    </citation>
    <scope>NUCLEOTIDE SEQUENCE</scope>
    <source>
        <strain evidence="2">DSA</strain>
    </source>
</reference>
<name>A0AAW7ZCI4_9FIRM</name>
<dbReference type="RefSeq" id="WP_304542547.1">
    <property type="nucleotide sequence ID" value="NZ_JARPTC010000013.1"/>
</dbReference>
<dbReference type="Proteomes" id="UP001172911">
    <property type="component" value="Unassembled WGS sequence"/>
</dbReference>
<reference evidence="2" key="2">
    <citation type="submission" date="2023-03" db="EMBL/GenBank/DDBJ databases">
        <authorList>
            <person name="Zhang Z."/>
        </authorList>
    </citation>
    <scope>NUCLEOTIDE SEQUENCE</scope>
    <source>
        <strain evidence="2">DSA</strain>
    </source>
</reference>
<keyword evidence="1" id="KW-1133">Transmembrane helix</keyword>
<gene>
    <name evidence="2" type="ORF">P6N53_09245</name>
</gene>
<feature type="transmembrane region" description="Helical" evidence="1">
    <location>
        <begin position="32"/>
        <end position="51"/>
    </location>
</feature>
<dbReference type="Pfam" id="PF11345">
    <property type="entry name" value="DUF3147"/>
    <property type="match status" value="1"/>
</dbReference>
<dbReference type="AlphaFoldDB" id="A0AAW7ZCI4"/>
<feature type="transmembrane region" description="Helical" evidence="1">
    <location>
        <begin position="63"/>
        <end position="86"/>
    </location>
</feature>
<protein>
    <submittedName>
        <fullName evidence="2">DUF3147 family protein</fullName>
    </submittedName>
</protein>
<feature type="transmembrane region" description="Helical" evidence="1">
    <location>
        <begin position="98"/>
        <end position="117"/>
    </location>
</feature>
<evidence type="ECO:0000313" key="2">
    <source>
        <dbReference type="EMBL" id="MDO7787403.1"/>
    </source>
</evidence>
<evidence type="ECO:0000313" key="3">
    <source>
        <dbReference type="Proteomes" id="UP001172911"/>
    </source>
</evidence>
<feature type="transmembrane region" description="Helical" evidence="1">
    <location>
        <begin position="6"/>
        <end position="25"/>
    </location>
</feature>
<keyword evidence="3" id="KW-1185">Reference proteome</keyword>
<keyword evidence="1" id="KW-0472">Membrane</keyword>
<dbReference type="InterPro" id="IPR021493">
    <property type="entry name" value="DUF3147"/>
</dbReference>
<keyword evidence="1" id="KW-0812">Transmembrane</keyword>
<accession>A0AAW7ZCI4</accession>
<organism evidence="2 3">
    <name type="scientific">Desulforamulus aquiferis</name>
    <dbReference type="NCBI Taxonomy" id="1397668"/>
    <lineage>
        <taxon>Bacteria</taxon>
        <taxon>Bacillati</taxon>
        <taxon>Bacillota</taxon>
        <taxon>Clostridia</taxon>
        <taxon>Eubacteriales</taxon>
        <taxon>Peptococcaceae</taxon>
        <taxon>Desulforamulus</taxon>
    </lineage>
</organism>
<evidence type="ECO:0000256" key="1">
    <source>
        <dbReference type="SAM" id="Phobius"/>
    </source>
</evidence>
<proteinExistence type="predicted"/>